<dbReference type="SMART" id="SM00347">
    <property type="entry name" value="HTH_MARR"/>
    <property type="match status" value="1"/>
</dbReference>
<dbReference type="GO" id="GO:0003700">
    <property type="term" value="F:DNA-binding transcription factor activity"/>
    <property type="evidence" value="ECO:0007669"/>
    <property type="project" value="InterPro"/>
</dbReference>
<dbReference type="AlphaFoldDB" id="A0A2I1PC19"/>
<dbReference type="RefSeq" id="WP_101849286.1">
    <property type="nucleotide sequence ID" value="NZ_JBHLVH010000019.1"/>
</dbReference>
<dbReference type="InterPro" id="IPR036388">
    <property type="entry name" value="WH-like_DNA-bd_sf"/>
</dbReference>
<dbReference type="Gene3D" id="1.10.10.10">
    <property type="entry name" value="Winged helix-like DNA-binding domain superfamily/Winged helix DNA-binding domain"/>
    <property type="match status" value="1"/>
</dbReference>
<dbReference type="Pfam" id="PF12802">
    <property type="entry name" value="MarR_2"/>
    <property type="match status" value="1"/>
</dbReference>
<evidence type="ECO:0000256" key="1">
    <source>
        <dbReference type="SAM" id="MobiDB-lite"/>
    </source>
</evidence>
<dbReference type="SUPFAM" id="SSF46785">
    <property type="entry name" value="Winged helix' DNA-binding domain"/>
    <property type="match status" value="1"/>
</dbReference>
<gene>
    <name evidence="3" type="ORF">CYJ76_03790</name>
</gene>
<organism evidence="3 4">
    <name type="scientific">Kytococcus schroeteri</name>
    <dbReference type="NCBI Taxonomy" id="138300"/>
    <lineage>
        <taxon>Bacteria</taxon>
        <taxon>Bacillati</taxon>
        <taxon>Actinomycetota</taxon>
        <taxon>Actinomycetes</taxon>
        <taxon>Micrococcales</taxon>
        <taxon>Kytococcaceae</taxon>
        <taxon>Kytococcus</taxon>
    </lineage>
</organism>
<accession>A0A2I1PC19</accession>
<feature type="domain" description="HTH marR-type" evidence="2">
    <location>
        <begin position="28"/>
        <end position="163"/>
    </location>
</feature>
<proteinExistence type="predicted"/>
<dbReference type="GO" id="GO:0006950">
    <property type="term" value="P:response to stress"/>
    <property type="evidence" value="ECO:0007669"/>
    <property type="project" value="TreeGrafter"/>
</dbReference>
<evidence type="ECO:0000259" key="2">
    <source>
        <dbReference type="PROSITE" id="PS50995"/>
    </source>
</evidence>
<dbReference type="EMBL" id="PKIZ01000005">
    <property type="protein sequence ID" value="PKZ42176.1"/>
    <property type="molecule type" value="Genomic_DNA"/>
</dbReference>
<reference evidence="3 4" key="1">
    <citation type="submission" date="2017-12" db="EMBL/GenBank/DDBJ databases">
        <title>Phylogenetic diversity of female urinary microbiome.</title>
        <authorList>
            <person name="Thomas-White K."/>
            <person name="Wolfe A.J."/>
        </authorList>
    </citation>
    <scope>NUCLEOTIDE SEQUENCE [LARGE SCALE GENOMIC DNA]</scope>
    <source>
        <strain evidence="3 4">UMB1298</strain>
    </source>
</reference>
<dbReference type="Proteomes" id="UP000234206">
    <property type="component" value="Unassembled WGS sequence"/>
</dbReference>
<feature type="compositionally biased region" description="Gly residues" evidence="1">
    <location>
        <begin position="1"/>
        <end position="12"/>
    </location>
</feature>
<evidence type="ECO:0000313" key="4">
    <source>
        <dbReference type="Proteomes" id="UP000234206"/>
    </source>
</evidence>
<dbReference type="PANTHER" id="PTHR33164:SF99">
    <property type="entry name" value="MARR FAMILY REGULATORY PROTEIN"/>
    <property type="match status" value="1"/>
</dbReference>
<comment type="caution">
    <text evidence="3">The sequence shown here is derived from an EMBL/GenBank/DDBJ whole genome shotgun (WGS) entry which is preliminary data.</text>
</comment>
<keyword evidence="4" id="KW-1185">Reference proteome</keyword>
<dbReference type="PRINTS" id="PR00598">
    <property type="entry name" value="HTHMARR"/>
</dbReference>
<dbReference type="InterPro" id="IPR036390">
    <property type="entry name" value="WH_DNA-bd_sf"/>
</dbReference>
<dbReference type="PROSITE" id="PS50995">
    <property type="entry name" value="HTH_MARR_2"/>
    <property type="match status" value="1"/>
</dbReference>
<dbReference type="PANTHER" id="PTHR33164">
    <property type="entry name" value="TRANSCRIPTIONAL REGULATOR, MARR FAMILY"/>
    <property type="match status" value="1"/>
</dbReference>
<dbReference type="InterPro" id="IPR000835">
    <property type="entry name" value="HTH_MarR-typ"/>
</dbReference>
<dbReference type="OrthoDB" id="8635520at2"/>
<sequence length="181" mass="20458">MQSDGSRGGPGGTAEAQGEPVPWLTDDEQALWRRWVSLCTDVQAHLNRCLQEHADLSISDYEVMVMLSDDGDRLRVTELARRMGWERSRLSHHVSRMEKRGLVRREATAEDGRGADVLLTAEGRAALEAAAPGHVRDVRAVFLDGMSSEEFMALERVTTRMVERVRPGEEHTRALPRRERR</sequence>
<feature type="region of interest" description="Disordered" evidence="1">
    <location>
        <begin position="1"/>
        <end position="23"/>
    </location>
</feature>
<protein>
    <submittedName>
        <fullName evidence="3">MarR family transcriptional regulator</fullName>
    </submittedName>
</protein>
<evidence type="ECO:0000313" key="3">
    <source>
        <dbReference type="EMBL" id="PKZ42176.1"/>
    </source>
</evidence>
<name>A0A2I1PC19_9MICO</name>
<dbReference type="InterPro" id="IPR039422">
    <property type="entry name" value="MarR/SlyA-like"/>
</dbReference>